<comment type="caution">
    <text evidence="7">The sequence shown here is derived from an EMBL/GenBank/DDBJ whole genome shotgun (WGS) entry which is preliminary data.</text>
</comment>
<keyword evidence="4" id="KW-0564">Palmitate</keyword>
<dbReference type="InterPro" id="IPR050490">
    <property type="entry name" value="Bact_solute-bd_prot1"/>
</dbReference>
<dbReference type="PANTHER" id="PTHR43649">
    <property type="entry name" value="ARABINOSE-BINDING PROTEIN-RELATED"/>
    <property type="match status" value="1"/>
</dbReference>
<dbReference type="InterPro" id="IPR006059">
    <property type="entry name" value="SBP"/>
</dbReference>
<keyword evidence="3" id="KW-0472">Membrane</keyword>
<evidence type="ECO:0000256" key="5">
    <source>
        <dbReference type="ARBA" id="ARBA00023288"/>
    </source>
</evidence>
<dbReference type="PROSITE" id="PS51257">
    <property type="entry name" value="PROKAR_LIPOPROTEIN"/>
    <property type="match status" value="1"/>
</dbReference>
<reference evidence="7 8" key="1">
    <citation type="submission" date="2018-11" db="EMBL/GenBank/DDBJ databases">
        <title>Genome sequence of strain 7197.</title>
        <authorList>
            <person name="Gao J."/>
            <person name="Sun J."/>
        </authorList>
    </citation>
    <scope>NUCLEOTIDE SEQUENCE [LARGE SCALE GENOMIC DNA]</scope>
    <source>
        <strain evidence="7 8">7197</strain>
    </source>
</reference>
<dbReference type="SUPFAM" id="SSF53850">
    <property type="entry name" value="Periplasmic binding protein-like II"/>
    <property type="match status" value="1"/>
</dbReference>
<feature type="chain" id="PRO_5039322493" evidence="6">
    <location>
        <begin position="34"/>
        <end position="448"/>
    </location>
</feature>
<keyword evidence="1" id="KW-1003">Cell membrane</keyword>
<organism evidence="7 8">
    <name type="scientific">Paenibacillus rhizophilus</name>
    <dbReference type="NCBI Taxonomy" id="1850366"/>
    <lineage>
        <taxon>Bacteria</taxon>
        <taxon>Bacillati</taxon>
        <taxon>Bacillota</taxon>
        <taxon>Bacilli</taxon>
        <taxon>Bacillales</taxon>
        <taxon>Paenibacillaceae</taxon>
        <taxon>Paenibacillus</taxon>
    </lineage>
</organism>
<proteinExistence type="predicted"/>
<evidence type="ECO:0000256" key="2">
    <source>
        <dbReference type="ARBA" id="ARBA00022729"/>
    </source>
</evidence>
<gene>
    <name evidence="7" type="ORF">EH198_10375</name>
</gene>
<evidence type="ECO:0000256" key="6">
    <source>
        <dbReference type="SAM" id="SignalP"/>
    </source>
</evidence>
<feature type="signal peptide" evidence="6">
    <location>
        <begin position="1"/>
        <end position="33"/>
    </location>
</feature>
<name>A0A3N9P8S6_9BACL</name>
<protein>
    <submittedName>
        <fullName evidence="7">Extracellular solute-binding protein</fullName>
    </submittedName>
</protein>
<evidence type="ECO:0000313" key="7">
    <source>
        <dbReference type="EMBL" id="RQW12045.1"/>
    </source>
</evidence>
<keyword evidence="5" id="KW-0449">Lipoprotein</keyword>
<dbReference type="PANTHER" id="PTHR43649:SF33">
    <property type="entry name" value="POLYGALACTURONAN_RHAMNOGALACTURONAN-BINDING PROTEIN YTCQ"/>
    <property type="match status" value="1"/>
</dbReference>
<keyword evidence="2 6" id="KW-0732">Signal</keyword>
<evidence type="ECO:0000256" key="1">
    <source>
        <dbReference type="ARBA" id="ARBA00022475"/>
    </source>
</evidence>
<dbReference type="Proteomes" id="UP000282529">
    <property type="component" value="Unassembled WGS sequence"/>
</dbReference>
<evidence type="ECO:0000256" key="3">
    <source>
        <dbReference type="ARBA" id="ARBA00023136"/>
    </source>
</evidence>
<evidence type="ECO:0000256" key="4">
    <source>
        <dbReference type="ARBA" id="ARBA00023139"/>
    </source>
</evidence>
<keyword evidence="8" id="KW-1185">Reference proteome</keyword>
<sequence length="448" mass="48796">MNIRRHLMKIKWAKTIGTGMLVAAMVAVLSACGQSKSTDNASGQSGQAEKEPTVLSFMTTWSETDPFTGVYYKNAMAFQEANPDIKLDIETIPYNDYPVKLSTTAAAGKLPDLILMIDGSATFQQIARSGALMPIDDMMGHWKEDFLPSSKIQEYNVDGKQYGIPGEISYTTVIYYNKKILRDAGYTEFPKTYEAFKAMVKDLKSKKITPISYGNKVGTVVQASLLSPVNERISGSGLYEEIKSGKQKFTDPEFMSALKEVKELSDLGAFNVDLNSIDNVQATNLFLSGNSAMYVDGSWGAKQISKDKSPDFELGFAMFPEFEGGKGSLSTTIGSTNQGVSLSAKLDDAKKAAAEKFLQFMYSKESYQNIMRDGNMVPANVEAPADVNPLFKEMINEFAGVKEVIPPFNIVMPANVTTVAKNGLQGLTTPGGSAPEAVAEELQKELGQ</sequence>
<dbReference type="EMBL" id="RQPI01000004">
    <property type="protein sequence ID" value="RQW12045.1"/>
    <property type="molecule type" value="Genomic_DNA"/>
</dbReference>
<dbReference type="Pfam" id="PF13416">
    <property type="entry name" value="SBP_bac_8"/>
    <property type="match status" value="1"/>
</dbReference>
<dbReference type="Gene3D" id="3.40.190.10">
    <property type="entry name" value="Periplasmic binding protein-like II"/>
    <property type="match status" value="2"/>
</dbReference>
<evidence type="ECO:0000313" key="8">
    <source>
        <dbReference type="Proteomes" id="UP000282529"/>
    </source>
</evidence>
<dbReference type="AlphaFoldDB" id="A0A3N9P8S6"/>
<dbReference type="OrthoDB" id="9798191at2"/>
<accession>A0A3N9P8S6</accession>